<dbReference type="EMBL" id="GBRH01263983">
    <property type="protein sequence ID" value="JAD33912.1"/>
    <property type="molecule type" value="Transcribed_RNA"/>
</dbReference>
<accession>A0A0A8ZGB0</accession>
<dbReference type="AlphaFoldDB" id="A0A0A8ZGB0"/>
<evidence type="ECO:0000313" key="1">
    <source>
        <dbReference type="EMBL" id="JAD33912.1"/>
    </source>
</evidence>
<sequence>MIHPPTQTSSPTKNLQQTCQQKTIYNKLVLV</sequence>
<reference evidence="1" key="1">
    <citation type="submission" date="2014-09" db="EMBL/GenBank/DDBJ databases">
        <authorList>
            <person name="Magalhaes I.L.F."/>
            <person name="Oliveira U."/>
            <person name="Santos F.R."/>
            <person name="Vidigal T.H.D.A."/>
            <person name="Brescovit A.D."/>
            <person name="Santos A.J."/>
        </authorList>
    </citation>
    <scope>NUCLEOTIDE SEQUENCE</scope>
    <source>
        <tissue evidence="1">Shoot tissue taken approximately 20 cm above the soil surface</tissue>
    </source>
</reference>
<proteinExistence type="predicted"/>
<reference evidence="1" key="2">
    <citation type="journal article" date="2015" name="Data Brief">
        <title>Shoot transcriptome of the giant reed, Arundo donax.</title>
        <authorList>
            <person name="Barrero R.A."/>
            <person name="Guerrero F.D."/>
            <person name="Moolhuijzen P."/>
            <person name="Goolsby J.A."/>
            <person name="Tidwell J."/>
            <person name="Bellgard S.E."/>
            <person name="Bellgard M.I."/>
        </authorList>
    </citation>
    <scope>NUCLEOTIDE SEQUENCE</scope>
    <source>
        <tissue evidence="1">Shoot tissue taken approximately 20 cm above the soil surface</tissue>
    </source>
</reference>
<name>A0A0A8ZGB0_ARUDO</name>
<organism evidence="1">
    <name type="scientific">Arundo donax</name>
    <name type="common">Giant reed</name>
    <name type="synonym">Donax arundinaceus</name>
    <dbReference type="NCBI Taxonomy" id="35708"/>
    <lineage>
        <taxon>Eukaryota</taxon>
        <taxon>Viridiplantae</taxon>
        <taxon>Streptophyta</taxon>
        <taxon>Embryophyta</taxon>
        <taxon>Tracheophyta</taxon>
        <taxon>Spermatophyta</taxon>
        <taxon>Magnoliopsida</taxon>
        <taxon>Liliopsida</taxon>
        <taxon>Poales</taxon>
        <taxon>Poaceae</taxon>
        <taxon>PACMAD clade</taxon>
        <taxon>Arundinoideae</taxon>
        <taxon>Arundineae</taxon>
        <taxon>Arundo</taxon>
    </lineage>
</organism>
<protein>
    <submittedName>
        <fullName evidence="1">Uncharacterized protein</fullName>
    </submittedName>
</protein>